<dbReference type="RefSeq" id="WP_155141908.1">
    <property type="nucleotide sequence ID" value="NZ_BMGZ01000003.1"/>
</dbReference>
<evidence type="ECO:0000256" key="1">
    <source>
        <dbReference type="SAM" id="SignalP"/>
    </source>
</evidence>
<organism evidence="2 4">
    <name type="scientific">Aquisalinus luteolus</name>
    <dbReference type="NCBI Taxonomy" id="1566827"/>
    <lineage>
        <taxon>Bacteria</taxon>
        <taxon>Pseudomonadati</taxon>
        <taxon>Pseudomonadota</taxon>
        <taxon>Alphaproteobacteria</taxon>
        <taxon>Parvularculales</taxon>
        <taxon>Parvularculaceae</taxon>
        <taxon>Aquisalinus</taxon>
    </lineage>
</organism>
<evidence type="ECO:0008006" key="6">
    <source>
        <dbReference type="Google" id="ProtNLM"/>
    </source>
</evidence>
<protein>
    <recommendedName>
        <fullName evidence="6">Lipoprotein</fullName>
    </recommendedName>
</protein>
<dbReference type="AlphaFoldDB" id="A0A8J3A9Y3"/>
<evidence type="ECO:0000313" key="3">
    <source>
        <dbReference type="EMBL" id="NHK29161.1"/>
    </source>
</evidence>
<proteinExistence type="predicted"/>
<name>A0A8J3A9Y3_9PROT</name>
<dbReference type="Proteomes" id="UP000818603">
    <property type="component" value="Unassembled WGS sequence"/>
</dbReference>
<evidence type="ECO:0000313" key="4">
    <source>
        <dbReference type="Proteomes" id="UP000621856"/>
    </source>
</evidence>
<accession>A0A8J3A9Y3</accession>
<gene>
    <name evidence="3" type="ORF">FF098_014670</name>
    <name evidence="2" type="ORF">GCM10011355_27660</name>
</gene>
<dbReference type="Proteomes" id="UP000621856">
    <property type="component" value="Unassembled WGS sequence"/>
</dbReference>
<reference evidence="3 5" key="2">
    <citation type="submission" date="2020-02" db="EMBL/GenBank/DDBJ databases">
        <title>Genome sequence of Parvularcula flava strain NH6-79.</title>
        <authorList>
            <person name="Abdul Karim M.H."/>
            <person name="Lam M.Q."/>
            <person name="Chen S.J."/>
            <person name="Yahya A."/>
            <person name="Shahir S."/>
            <person name="Shamsir M.S."/>
            <person name="Chong C.S."/>
        </authorList>
    </citation>
    <scope>NUCLEOTIDE SEQUENCE [LARGE SCALE GENOMIC DNA]</scope>
    <source>
        <strain evidence="3 5">NH6-79</strain>
    </source>
</reference>
<reference evidence="2" key="1">
    <citation type="journal article" date="2014" name="Int. J. Syst. Evol. Microbiol.">
        <title>Complete genome sequence of Corynebacterium casei LMG S-19264T (=DSM 44701T), isolated from a smear-ripened cheese.</title>
        <authorList>
            <consortium name="US DOE Joint Genome Institute (JGI-PGF)"/>
            <person name="Walter F."/>
            <person name="Albersmeier A."/>
            <person name="Kalinowski J."/>
            <person name="Ruckert C."/>
        </authorList>
    </citation>
    <scope>NUCLEOTIDE SEQUENCE</scope>
    <source>
        <strain evidence="2">CGMCC 1.14984</strain>
    </source>
</reference>
<reference evidence="2" key="3">
    <citation type="submission" date="2020-09" db="EMBL/GenBank/DDBJ databases">
        <authorList>
            <person name="Sun Q."/>
            <person name="Zhou Y."/>
        </authorList>
    </citation>
    <scope>NUCLEOTIDE SEQUENCE</scope>
    <source>
        <strain evidence="2">CGMCC 1.14984</strain>
    </source>
</reference>
<evidence type="ECO:0000313" key="2">
    <source>
        <dbReference type="EMBL" id="GGI00119.1"/>
    </source>
</evidence>
<comment type="caution">
    <text evidence="2">The sequence shown here is derived from an EMBL/GenBank/DDBJ whole genome shotgun (WGS) entry which is preliminary data.</text>
</comment>
<keyword evidence="5" id="KW-1185">Reference proteome</keyword>
<dbReference type="EMBL" id="BMGZ01000003">
    <property type="protein sequence ID" value="GGI00119.1"/>
    <property type="molecule type" value="Genomic_DNA"/>
</dbReference>
<dbReference type="PROSITE" id="PS51257">
    <property type="entry name" value="PROKAR_LIPOPROTEIN"/>
    <property type="match status" value="1"/>
</dbReference>
<evidence type="ECO:0000313" key="5">
    <source>
        <dbReference type="Proteomes" id="UP000818603"/>
    </source>
</evidence>
<feature type="chain" id="PRO_5035256488" description="Lipoprotein" evidence="1">
    <location>
        <begin position="20"/>
        <end position="108"/>
    </location>
</feature>
<sequence length="108" mass="11703">MKKTLLIAVAIAVTVSACATKRYPIATELSTTEVQLMDCKDLSIEMARIDAMEVQIAETAETDWRSVAGFLGDYGIGNAMAKSEATKALAERRASVRGAQVQKNCQIY</sequence>
<dbReference type="EMBL" id="VCJR02000003">
    <property type="protein sequence ID" value="NHK29161.1"/>
    <property type="molecule type" value="Genomic_DNA"/>
</dbReference>
<keyword evidence="1" id="KW-0732">Signal</keyword>
<feature type="signal peptide" evidence="1">
    <location>
        <begin position="1"/>
        <end position="19"/>
    </location>
</feature>